<gene>
    <name evidence="1" type="ORF">PanWU01x14_330710</name>
</gene>
<dbReference type="Proteomes" id="UP000237105">
    <property type="component" value="Unassembled WGS sequence"/>
</dbReference>
<name>A0A2P5AHV9_PARAD</name>
<comment type="caution">
    <text evidence="1">The sequence shown here is derived from an EMBL/GenBank/DDBJ whole genome shotgun (WGS) entry which is preliminary data.</text>
</comment>
<dbReference type="EMBL" id="JXTB01000582">
    <property type="protein sequence ID" value="PON36135.1"/>
    <property type="molecule type" value="Genomic_DNA"/>
</dbReference>
<sequence>MSSLVPSVYGFKNCMGHVREGTVTASLPVDSREDTQSAVMTWRRLIEYKSRLHLCVGEGVEGQSVLELCVHIEEALANFHYLEERTKLVTTLASLL</sequence>
<organism evidence="1 2">
    <name type="scientific">Parasponia andersonii</name>
    <name type="common">Sponia andersonii</name>
    <dbReference type="NCBI Taxonomy" id="3476"/>
    <lineage>
        <taxon>Eukaryota</taxon>
        <taxon>Viridiplantae</taxon>
        <taxon>Streptophyta</taxon>
        <taxon>Embryophyta</taxon>
        <taxon>Tracheophyta</taxon>
        <taxon>Spermatophyta</taxon>
        <taxon>Magnoliopsida</taxon>
        <taxon>eudicotyledons</taxon>
        <taxon>Gunneridae</taxon>
        <taxon>Pentapetalae</taxon>
        <taxon>rosids</taxon>
        <taxon>fabids</taxon>
        <taxon>Rosales</taxon>
        <taxon>Cannabaceae</taxon>
        <taxon>Parasponia</taxon>
    </lineage>
</organism>
<protein>
    <submittedName>
        <fullName evidence="1">Uncharacterized protein</fullName>
    </submittedName>
</protein>
<dbReference type="AlphaFoldDB" id="A0A2P5AHV9"/>
<accession>A0A2P5AHV9</accession>
<proteinExistence type="predicted"/>
<evidence type="ECO:0000313" key="2">
    <source>
        <dbReference type="Proteomes" id="UP000237105"/>
    </source>
</evidence>
<evidence type="ECO:0000313" key="1">
    <source>
        <dbReference type="EMBL" id="PON36135.1"/>
    </source>
</evidence>
<keyword evidence="2" id="KW-1185">Reference proteome</keyword>
<reference evidence="2" key="1">
    <citation type="submission" date="2016-06" db="EMBL/GenBank/DDBJ databases">
        <title>Parallel loss of symbiosis genes in relatives of nitrogen-fixing non-legume Parasponia.</title>
        <authorList>
            <person name="Van Velzen R."/>
            <person name="Holmer R."/>
            <person name="Bu F."/>
            <person name="Rutten L."/>
            <person name="Van Zeijl A."/>
            <person name="Liu W."/>
            <person name="Santuari L."/>
            <person name="Cao Q."/>
            <person name="Sharma T."/>
            <person name="Shen D."/>
            <person name="Roswanjaya Y."/>
            <person name="Wardhani T."/>
            <person name="Kalhor M.S."/>
            <person name="Jansen J."/>
            <person name="Van den Hoogen J."/>
            <person name="Gungor B."/>
            <person name="Hartog M."/>
            <person name="Hontelez J."/>
            <person name="Verver J."/>
            <person name="Yang W.-C."/>
            <person name="Schijlen E."/>
            <person name="Repin R."/>
            <person name="Schilthuizen M."/>
            <person name="Schranz E."/>
            <person name="Heidstra R."/>
            <person name="Miyata K."/>
            <person name="Fedorova E."/>
            <person name="Kohlen W."/>
            <person name="Bisseling T."/>
            <person name="Smit S."/>
            <person name="Geurts R."/>
        </authorList>
    </citation>
    <scope>NUCLEOTIDE SEQUENCE [LARGE SCALE GENOMIC DNA]</scope>
    <source>
        <strain evidence="2">cv. WU1-14</strain>
    </source>
</reference>